<dbReference type="AlphaFoldDB" id="A0A239WWD6"/>
<keyword evidence="3" id="KW-1185">Reference proteome</keyword>
<dbReference type="GO" id="GO:0016747">
    <property type="term" value="F:acyltransferase activity, transferring groups other than amino-acyl groups"/>
    <property type="evidence" value="ECO:0007669"/>
    <property type="project" value="InterPro"/>
</dbReference>
<name>A0A239WWD6_9FLAO</name>
<dbReference type="Pfam" id="PF00583">
    <property type="entry name" value="Acetyltransf_1"/>
    <property type="match status" value="1"/>
</dbReference>
<accession>A0A239WWD6</accession>
<protein>
    <submittedName>
        <fullName evidence="2">Putative acetyltransferase</fullName>
    </submittedName>
</protein>
<dbReference type="PROSITE" id="PS51186">
    <property type="entry name" value="GNAT"/>
    <property type="match status" value="1"/>
</dbReference>
<dbReference type="KEGG" id="ctak:4412677_00734"/>
<keyword evidence="2" id="KW-0808">Transferase</keyword>
<gene>
    <name evidence="2" type="ORF">SAMEA4412677_00734</name>
</gene>
<dbReference type="Gene3D" id="3.40.630.30">
    <property type="match status" value="1"/>
</dbReference>
<evidence type="ECO:0000313" key="2">
    <source>
        <dbReference type="EMBL" id="SNV38014.1"/>
    </source>
</evidence>
<proteinExistence type="predicted"/>
<dbReference type="InterPro" id="IPR016181">
    <property type="entry name" value="Acyl_CoA_acyltransferase"/>
</dbReference>
<dbReference type="CDD" id="cd04301">
    <property type="entry name" value="NAT_SF"/>
    <property type="match status" value="1"/>
</dbReference>
<organism evidence="2 3">
    <name type="scientific">Chryseobacterium taklimakanense</name>
    <dbReference type="NCBI Taxonomy" id="536441"/>
    <lineage>
        <taxon>Bacteria</taxon>
        <taxon>Pseudomonadati</taxon>
        <taxon>Bacteroidota</taxon>
        <taxon>Flavobacteriia</taxon>
        <taxon>Flavobacteriales</taxon>
        <taxon>Weeksellaceae</taxon>
        <taxon>Chryseobacterium group</taxon>
        <taxon>Chryseobacterium</taxon>
    </lineage>
</organism>
<sequence length="148" mass="16779">MEIYRLRSGDASKMQELSSLFKRVFEMEVSEPASENYCEQILKNENSIYLVAEENTQIVGGLSAFLMPFVHGNSEIFVYDLAVEENLQRKGIGTQLMQKLKEISVELGADGIIIPAENEDDHAIKFYNKTGGEGNDEVTLFWYLTKTK</sequence>
<evidence type="ECO:0000259" key="1">
    <source>
        <dbReference type="PROSITE" id="PS51186"/>
    </source>
</evidence>
<dbReference type="Proteomes" id="UP000215196">
    <property type="component" value="Chromosome 1"/>
</dbReference>
<reference evidence="2 3" key="1">
    <citation type="submission" date="2017-06" db="EMBL/GenBank/DDBJ databases">
        <authorList>
            <consortium name="Pathogen Informatics"/>
        </authorList>
    </citation>
    <scope>NUCLEOTIDE SEQUENCE [LARGE SCALE GENOMIC DNA]</scope>
    <source>
        <strain evidence="2 3">NCTC13490</strain>
    </source>
</reference>
<dbReference type="RefSeq" id="WP_095070494.1">
    <property type="nucleotide sequence ID" value="NZ_LT906465.1"/>
</dbReference>
<feature type="domain" description="N-acetyltransferase" evidence="1">
    <location>
        <begin position="4"/>
        <end position="148"/>
    </location>
</feature>
<evidence type="ECO:0000313" key="3">
    <source>
        <dbReference type="Proteomes" id="UP000215196"/>
    </source>
</evidence>
<dbReference type="SUPFAM" id="SSF55729">
    <property type="entry name" value="Acyl-CoA N-acyltransferases (Nat)"/>
    <property type="match status" value="1"/>
</dbReference>
<dbReference type="EMBL" id="LT906465">
    <property type="protein sequence ID" value="SNV38014.1"/>
    <property type="molecule type" value="Genomic_DNA"/>
</dbReference>
<dbReference type="InterPro" id="IPR000182">
    <property type="entry name" value="GNAT_dom"/>
</dbReference>